<evidence type="ECO:0000256" key="1">
    <source>
        <dbReference type="SAM" id="MobiDB-lite"/>
    </source>
</evidence>
<reference evidence="2" key="1">
    <citation type="submission" date="2022-10" db="EMBL/GenBank/DDBJ databases">
        <title>The complete genomes of actinobacterial strains from the NBC collection.</title>
        <authorList>
            <person name="Joergensen T.S."/>
            <person name="Alvarez Arevalo M."/>
            <person name="Sterndorff E.B."/>
            <person name="Faurdal D."/>
            <person name="Vuksanovic O."/>
            <person name="Mourched A.-S."/>
            <person name="Charusanti P."/>
            <person name="Shaw S."/>
            <person name="Blin K."/>
            <person name="Weber T."/>
        </authorList>
    </citation>
    <scope>NUCLEOTIDE SEQUENCE</scope>
    <source>
        <strain evidence="2">NBC_00283</strain>
    </source>
</reference>
<accession>A0ABZ1RUM7</accession>
<dbReference type="RefSeq" id="WP_328777263.1">
    <property type="nucleotide sequence ID" value="NZ_CP108057.1"/>
</dbReference>
<feature type="compositionally biased region" description="Low complexity" evidence="1">
    <location>
        <begin position="161"/>
        <end position="179"/>
    </location>
</feature>
<feature type="region of interest" description="Disordered" evidence="1">
    <location>
        <begin position="161"/>
        <end position="184"/>
    </location>
</feature>
<gene>
    <name evidence="2" type="ORF">OHU17_34085</name>
</gene>
<protein>
    <recommendedName>
        <fullName evidence="4">Lipoprotein</fullName>
    </recommendedName>
</protein>
<proteinExistence type="predicted"/>
<name>A0ABZ1RUM7_9ACTN</name>
<feature type="region of interest" description="Disordered" evidence="1">
    <location>
        <begin position="71"/>
        <end position="96"/>
    </location>
</feature>
<keyword evidence="3" id="KW-1185">Reference proteome</keyword>
<dbReference type="Proteomes" id="UP001432075">
    <property type="component" value="Chromosome"/>
</dbReference>
<organism evidence="2 3">
    <name type="scientific">Streptomyces goshikiensis</name>
    <dbReference type="NCBI Taxonomy" id="1942"/>
    <lineage>
        <taxon>Bacteria</taxon>
        <taxon>Bacillati</taxon>
        <taxon>Actinomycetota</taxon>
        <taxon>Actinomycetes</taxon>
        <taxon>Kitasatosporales</taxon>
        <taxon>Streptomycetaceae</taxon>
        <taxon>Streptomyces</taxon>
    </lineage>
</organism>
<dbReference type="EMBL" id="CP108057">
    <property type="protein sequence ID" value="WUO50470.1"/>
    <property type="molecule type" value="Genomic_DNA"/>
</dbReference>
<evidence type="ECO:0000313" key="2">
    <source>
        <dbReference type="EMBL" id="WUO50470.1"/>
    </source>
</evidence>
<evidence type="ECO:0000313" key="3">
    <source>
        <dbReference type="Proteomes" id="UP001432075"/>
    </source>
</evidence>
<sequence>MQTLMRAHAVAEIDLCADQVRTAPQRPGLCARPAPAAPRCTLHAARHRLVLGTAIRPGALRANRLTGPASPAALNTTGIAGRQSPPGRPSHVAPGGLSAPLARNAIWGRSHLGLATASALAYARIPRREGSGGAIAQDGTRLPAWACLALALTACGTAEPTVGAGSASPSAKASPSASAEPLAGKTPAEIRWAGYHETESTTLKKLRGQATTYGRTTSFDLAFDNDGDCAGNLTTEGAGTTHLHANAYFVYAKRDAAEWRPYFAGLPKGQVAELTNRYADHWIKLDSKDRTAQALAVFCRLKDPLLLTGTEENSRIEKGPTATVEGQPTLTLTYQITAGGSAKTVTDYISSRGLPYLLKRSETGPEVQADYTYTDLNTMNRFLPPPDAEVIVLRRGQIARTQP</sequence>
<evidence type="ECO:0008006" key="4">
    <source>
        <dbReference type="Google" id="ProtNLM"/>
    </source>
</evidence>